<evidence type="ECO:0000256" key="2">
    <source>
        <dbReference type="ARBA" id="ARBA00022679"/>
    </source>
</evidence>
<dbReference type="Pfam" id="PF00534">
    <property type="entry name" value="Glycos_transf_1"/>
    <property type="match status" value="1"/>
</dbReference>
<dbReference type="PANTHER" id="PTHR45947:SF3">
    <property type="entry name" value="SULFOQUINOVOSYL TRANSFERASE SQD2"/>
    <property type="match status" value="1"/>
</dbReference>
<feature type="domain" description="Glycosyl transferase family 1" evidence="4">
    <location>
        <begin position="158"/>
        <end position="303"/>
    </location>
</feature>
<keyword evidence="6" id="KW-1185">Reference proteome</keyword>
<dbReference type="CDD" id="cd03801">
    <property type="entry name" value="GT4_PimA-like"/>
    <property type="match status" value="1"/>
</dbReference>
<name>A0ABY7NF57_9MICO</name>
<evidence type="ECO:0000256" key="3">
    <source>
        <dbReference type="SAM" id="MobiDB-lite"/>
    </source>
</evidence>
<dbReference type="InterPro" id="IPR029063">
    <property type="entry name" value="SAM-dependent_MTases_sf"/>
</dbReference>
<dbReference type="Gene3D" id="3.40.50.150">
    <property type="entry name" value="Vaccinia Virus protein VP39"/>
    <property type="match status" value="1"/>
</dbReference>
<reference evidence="5 6" key="1">
    <citation type="submission" date="2021-05" db="EMBL/GenBank/DDBJ databases">
        <authorList>
            <person name="Kumar R."/>
            <person name="Kumar A."/>
            <person name="Mukhia S."/>
        </authorList>
    </citation>
    <scope>NUCLEOTIDE SEQUENCE [LARGE SCALE GENOMIC DNA]</scope>
    <source>
        <strain evidence="5 6">ERMR7:08</strain>
    </source>
</reference>
<keyword evidence="2" id="KW-0808">Transferase</keyword>
<dbReference type="EMBL" id="CP075584">
    <property type="protein sequence ID" value="WBM80407.1"/>
    <property type="molecule type" value="Genomic_DNA"/>
</dbReference>
<dbReference type="Proteomes" id="UP001212421">
    <property type="component" value="Chromosome"/>
</dbReference>
<dbReference type="InterPro" id="IPR001296">
    <property type="entry name" value="Glyco_trans_1"/>
</dbReference>
<feature type="region of interest" description="Disordered" evidence="3">
    <location>
        <begin position="306"/>
        <end position="325"/>
    </location>
</feature>
<dbReference type="InterPro" id="IPR050194">
    <property type="entry name" value="Glycosyltransferase_grp1"/>
</dbReference>
<dbReference type="RefSeq" id="WP_281535058.1">
    <property type="nucleotide sequence ID" value="NZ_CP075584.1"/>
</dbReference>
<dbReference type="PANTHER" id="PTHR45947">
    <property type="entry name" value="SULFOQUINOVOSYL TRANSFERASE SQD2"/>
    <property type="match status" value="1"/>
</dbReference>
<evidence type="ECO:0000313" key="6">
    <source>
        <dbReference type="Proteomes" id="UP001212421"/>
    </source>
</evidence>
<evidence type="ECO:0000256" key="1">
    <source>
        <dbReference type="ARBA" id="ARBA00021292"/>
    </source>
</evidence>
<proteinExistence type="predicted"/>
<accession>A0ABY7NF57</accession>
<protein>
    <recommendedName>
        <fullName evidence="1">D-inositol 3-phosphate glycosyltransferase</fullName>
    </recommendedName>
</protein>
<dbReference type="Gene3D" id="3.40.50.2000">
    <property type="entry name" value="Glycogen Phosphorylase B"/>
    <property type="match status" value="2"/>
</dbReference>
<dbReference type="SUPFAM" id="SSF53756">
    <property type="entry name" value="UDP-Glycosyltransferase/glycogen phosphorylase"/>
    <property type="match status" value="1"/>
</dbReference>
<evidence type="ECO:0000259" key="4">
    <source>
        <dbReference type="Pfam" id="PF00534"/>
    </source>
</evidence>
<dbReference type="SUPFAM" id="SSF53335">
    <property type="entry name" value="S-adenosyl-L-methionine-dependent methyltransferases"/>
    <property type="match status" value="1"/>
</dbReference>
<sequence>MSAESRVSFFVPAAIDDPARVSGGNVYDQHVRDGLRRRGWEVHMVPIPPDDGTLAAQTLSRLPDGALALVDGLVAARESVALGLQATRLRLVVLAHMVTDDSRERDAFRAAKRIIATSGWTRSEIVTRHGSEPGDVVVAYPGTDPAATTIASPAGDRLLCVGVVAPHKGQDLLLDALAHLTDVSGWTCTFVGSLDGAPGFVDELTRARRRTRLTARAPFTSALVGPQLDNAYAGTDLVVVPSRYESFGMVVTEALARGIPVLASRVGGIPEALSNESAGILVAPEDPRALEVALRHWFASGVLRSQAQGSRRGGQQTGQALERDGRHYCVDAHRGGTQRNGGLPMTSIPLVSQEWLALREPEDAVARSHDLALAAATKVPEGPVIVHDLGSGTGSMMRWLAPLLPGPQTWILHDWNPDLIESAINRIRPQDRNSASISVVARPGNLADLRASDLAGASLVTASALLDVLTSHETHTIVDACVGARCPALLTLSVTGRVRLRPRDDLDAAFEDAFNAHQLRLADNRRQLGPYGAAIARGLFTQAGWDVRQTVTEWLLDHSRHRLLVDWFSGWVDAAVEQDPRLSAEAGRYRRLRMSQIGRGELAARIRHVDLLAWPRG</sequence>
<evidence type="ECO:0000313" key="5">
    <source>
        <dbReference type="EMBL" id="WBM80407.1"/>
    </source>
</evidence>
<gene>
    <name evidence="5" type="ORF">KIV56_02595</name>
</gene>
<organism evidence="5 6">
    <name type="scientific">Cryobacterium breve</name>
    <dbReference type="NCBI Taxonomy" id="1259258"/>
    <lineage>
        <taxon>Bacteria</taxon>
        <taxon>Bacillati</taxon>
        <taxon>Actinomycetota</taxon>
        <taxon>Actinomycetes</taxon>
        <taxon>Micrococcales</taxon>
        <taxon>Microbacteriaceae</taxon>
        <taxon>Cryobacterium</taxon>
    </lineage>
</organism>